<dbReference type="EMBL" id="QEAN01000008">
    <property type="protein sequence ID" value="TPX54204.1"/>
    <property type="molecule type" value="Genomic_DNA"/>
</dbReference>
<evidence type="ECO:0000313" key="1">
    <source>
        <dbReference type="EMBL" id="TPX54204.1"/>
    </source>
</evidence>
<name>A0A507DR46_9FUNG</name>
<accession>A0A507DR46</accession>
<dbReference type="Proteomes" id="UP000317494">
    <property type="component" value="Unassembled WGS sequence"/>
</dbReference>
<comment type="caution">
    <text evidence="1">The sequence shown here is derived from an EMBL/GenBank/DDBJ whole genome shotgun (WGS) entry which is preliminary data.</text>
</comment>
<reference evidence="1 2" key="1">
    <citation type="journal article" date="2019" name="Sci. Rep.">
        <title>Comparative genomics of chytrid fungi reveal insights into the obligate biotrophic and pathogenic lifestyle of Synchytrium endobioticum.</title>
        <authorList>
            <person name="van de Vossenberg B.T.L.H."/>
            <person name="Warris S."/>
            <person name="Nguyen H.D.T."/>
            <person name="van Gent-Pelzer M.P.E."/>
            <person name="Joly D.L."/>
            <person name="van de Geest H.C."/>
            <person name="Bonants P.J.M."/>
            <person name="Smith D.S."/>
            <person name="Levesque C.A."/>
            <person name="van der Lee T.A.J."/>
        </authorList>
    </citation>
    <scope>NUCLEOTIDE SEQUENCE [LARGE SCALE GENOMIC DNA]</scope>
    <source>
        <strain evidence="1 2">MB42</strain>
    </source>
</reference>
<proteinExistence type="predicted"/>
<dbReference type="VEuPathDB" id="FungiDB:SeMB42_g00416"/>
<protein>
    <submittedName>
        <fullName evidence="1">Uncharacterized protein</fullName>
    </submittedName>
</protein>
<gene>
    <name evidence="1" type="ORF">SeMB42_g00416</name>
</gene>
<keyword evidence="2" id="KW-1185">Reference proteome</keyword>
<dbReference type="AlphaFoldDB" id="A0A507DR46"/>
<sequence length="80" mass="9495">MLRTVKVIRMHRAFRRCPASNITQRMHIVTPGDDITQEKFPQRRLRIQFRCHSLLKKCKRISANARHVMNDAQKSRSVQP</sequence>
<organism evidence="1 2">
    <name type="scientific">Synchytrium endobioticum</name>
    <dbReference type="NCBI Taxonomy" id="286115"/>
    <lineage>
        <taxon>Eukaryota</taxon>
        <taxon>Fungi</taxon>
        <taxon>Fungi incertae sedis</taxon>
        <taxon>Chytridiomycota</taxon>
        <taxon>Chytridiomycota incertae sedis</taxon>
        <taxon>Chytridiomycetes</taxon>
        <taxon>Synchytriales</taxon>
        <taxon>Synchytriaceae</taxon>
        <taxon>Synchytrium</taxon>
    </lineage>
</organism>
<evidence type="ECO:0000313" key="2">
    <source>
        <dbReference type="Proteomes" id="UP000317494"/>
    </source>
</evidence>